<comment type="caution">
    <text evidence="2">The sequence shown here is derived from an EMBL/GenBank/DDBJ whole genome shotgun (WGS) entry which is preliminary data.</text>
</comment>
<accession>A0AAV3QRF8</accession>
<dbReference type="Proteomes" id="UP001454036">
    <property type="component" value="Unassembled WGS sequence"/>
</dbReference>
<sequence length="76" mass="9235">MFKEGFPVDLGENEDRLDWFGGNTFQASKDWHTLREDPECVRWWKPIWFKGQVPTYGFIEWLVCLKRLPMKDRLKD</sequence>
<feature type="domain" description="Reverse transcriptase zinc-binding" evidence="1">
    <location>
        <begin position="25"/>
        <end position="75"/>
    </location>
</feature>
<dbReference type="Pfam" id="PF13966">
    <property type="entry name" value="zf-RVT"/>
    <property type="match status" value="1"/>
</dbReference>
<dbReference type="EMBL" id="BAABME010005118">
    <property type="protein sequence ID" value="GAA0164667.1"/>
    <property type="molecule type" value="Genomic_DNA"/>
</dbReference>
<keyword evidence="3" id="KW-1185">Reference proteome</keyword>
<reference evidence="2 3" key="1">
    <citation type="submission" date="2024-01" db="EMBL/GenBank/DDBJ databases">
        <title>The complete chloroplast genome sequence of Lithospermum erythrorhizon: insights into the phylogenetic relationship among Boraginaceae species and the maternal lineages of purple gromwells.</title>
        <authorList>
            <person name="Okada T."/>
            <person name="Watanabe K."/>
        </authorList>
    </citation>
    <scope>NUCLEOTIDE SEQUENCE [LARGE SCALE GENOMIC DNA]</scope>
</reference>
<name>A0AAV3QRF8_LITER</name>
<protein>
    <recommendedName>
        <fullName evidence="1">Reverse transcriptase zinc-binding domain-containing protein</fullName>
    </recommendedName>
</protein>
<dbReference type="AlphaFoldDB" id="A0AAV3QRF8"/>
<evidence type="ECO:0000259" key="1">
    <source>
        <dbReference type="Pfam" id="PF13966"/>
    </source>
</evidence>
<evidence type="ECO:0000313" key="2">
    <source>
        <dbReference type="EMBL" id="GAA0164667.1"/>
    </source>
</evidence>
<organism evidence="2 3">
    <name type="scientific">Lithospermum erythrorhizon</name>
    <name type="common">Purple gromwell</name>
    <name type="synonym">Lithospermum officinale var. erythrorhizon</name>
    <dbReference type="NCBI Taxonomy" id="34254"/>
    <lineage>
        <taxon>Eukaryota</taxon>
        <taxon>Viridiplantae</taxon>
        <taxon>Streptophyta</taxon>
        <taxon>Embryophyta</taxon>
        <taxon>Tracheophyta</taxon>
        <taxon>Spermatophyta</taxon>
        <taxon>Magnoliopsida</taxon>
        <taxon>eudicotyledons</taxon>
        <taxon>Gunneridae</taxon>
        <taxon>Pentapetalae</taxon>
        <taxon>asterids</taxon>
        <taxon>lamiids</taxon>
        <taxon>Boraginales</taxon>
        <taxon>Boraginaceae</taxon>
        <taxon>Boraginoideae</taxon>
        <taxon>Lithospermeae</taxon>
        <taxon>Lithospermum</taxon>
    </lineage>
</organism>
<proteinExistence type="predicted"/>
<evidence type="ECO:0000313" key="3">
    <source>
        <dbReference type="Proteomes" id="UP001454036"/>
    </source>
</evidence>
<dbReference type="InterPro" id="IPR026960">
    <property type="entry name" value="RVT-Znf"/>
</dbReference>
<gene>
    <name evidence="2" type="ORF">LIER_20251</name>
</gene>